<feature type="transmembrane region" description="Helical" evidence="2">
    <location>
        <begin position="53"/>
        <end position="74"/>
    </location>
</feature>
<evidence type="ECO:0000313" key="4">
    <source>
        <dbReference type="Proteomes" id="UP000518266"/>
    </source>
</evidence>
<dbReference type="EMBL" id="JAAKFY010000020">
    <property type="protein sequence ID" value="KAF3840450.1"/>
    <property type="molecule type" value="Genomic_DNA"/>
</dbReference>
<evidence type="ECO:0000313" key="3">
    <source>
        <dbReference type="EMBL" id="KAF3840450.1"/>
    </source>
</evidence>
<evidence type="ECO:0000256" key="2">
    <source>
        <dbReference type="SAM" id="Phobius"/>
    </source>
</evidence>
<proteinExistence type="predicted"/>
<feature type="region of interest" description="Disordered" evidence="1">
    <location>
        <begin position="81"/>
        <end position="171"/>
    </location>
</feature>
<dbReference type="AlphaFoldDB" id="A0A7J5XTK9"/>
<evidence type="ECO:0000256" key="1">
    <source>
        <dbReference type="SAM" id="MobiDB-lite"/>
    </source>
</evidence>
<organism evidence="3 4">
    <name type="scientific">Dissostichus mawsoni</name>
    <name type="common">Antarctic cod</name>
    <dbReference type="NCBI Taxonomy" id="36200"/>
    <lineage>
        <taxon>Eukaryota</taxon>
        <taxon>Metazoa</taxon>
        <taxon>Chordata</taxon>
        <taxon>Craniata</taxon>
        <taxon>Vertebrata</taxon>
        <taxon>Euteleostomi</taxon>
        <taxon>Actinopterygii</taxon>
        <taxon>Neopterygii</taxon>
        <taxon>Teleostei</taxon>
        <taxon>Neoteleostei</taxon>
        <taxon>Acanthomorphata</taxon>
        <taxon>Eupercaria</taxon>
        <taxon>Perciformes</taxon>
        <taxon>Notothenioidei</taxon>
        <taxon>Nototheniidae</taxon>
        <taxon>Dissostichus</taxon>
    </lineage>
</organism>
<sequence>MEKLAVDGRRKLMHTWVMLNVRCEVSHGLTHRRSVTYAGGEGTGRLTVPKLRLAGGIMGARLTLLLALCLWYPYLSSLPERGREEISSPSPDGLPGEGEEISSPPLSWQPIRRGEEKRSPPPLLMAARRGEEKRSPPPLLMGCQERGGEISSPSPDGLPGEGEEKDLLPLS</sequence>
<dbReference type="Proteomes" id="UP000518266">
    <property type="component" value="Unassembled WGS sequence"/>
</dbReference>
<accession>A0A7J5XTK9</accession>
<gene>
    <name evidence="3" type="ORF">F7725_006312</name>
</gene>
<reference evidence="3 4" key="1">
    <citation type="submission" date="2020-03" db="EMBL/GenBank/DDBJ databases">
        <title>Dissostichus mawsoni Genome sequencing and assembly.</title>
        <authorList>
            <person name="Park H."/>
        </authorList>
    </citation>
    <scope>NUCLEOTIDE SEQUENCE [LARGE SCALE GENOMIC DNA]</scope>
    <source>
        <strain evidence="3">DM0001</strain>
        <tissue evidence="3">Muscle</tissue>
    </source>
</reference>
<keyword evidence="2" id="KW-0812">Transmembrane</keyword>
<protein>
    <submittedName>
        <fullName evidence="3">Uncharacterized protein</fullName>
    </submittedName>
</protein>
<keyword evidence="2" id="KW-0472">Membrane</keyword>
<keyword evidence="2" id="KW-1133">Transmembrane helix</keyword>
<comment type="caution">
    <text evidence="3">The sequence shown here is derived from an EMBL/GenBank/DDBJ whole genome shotgun (WGS) entry which is preliminary data.</text>
</comment>
<keyword evidence="4" id="KW-1185">Reference proteome</keyword>
<name>A0A7J5XTK9_DISMA</name>